<keyword evidence="1" id="KW-0732">Signal</keyword>
<evidence type="ECO:0000313" key="3">
    <source>
        <dbReference type="Proteomes" id="UP001138500"/>
    </source>
</evidence>
<name>A0A9W7SMD8_9PEZI</name>
<dbReference type="Proteomes" id="UP001138500">
    <property type="component" value="Unassembled WGS sequence"/>
</dbReference>
<comment type="caution">
    <text evidence="2">The sequence shown here is derived from an EMBL/GenBank/DDBJ whole genome shotgun (WGS) entry which is preliminary data.</text>
</comment>
<sequence>MFSSIWLYTLVAATGISGAQVSNDLGNVSALAHMDLKREAAEELATVQRENGGLDIVLKSSLADSDAPTVKREEQVSSHVLNKRASTPDQVCGELSWRGCELRLESAKCISKTEYQVYCAGCYRYGDPERVHQKVGKNVCPPKTLCFDVPGINIWNEAVPQVLCLPVGQTMQWTATTKKLEDTRTCSPGLTNKSGRELKVEAVVRSMQSNGKEEVTAKRVAVVLDGKALDGEDMVGDFTTDLVLRHTSSIQGCITTQGKFNQIVEGMLGLRFLG</sequence>
<feature type="chain" id="PRO_5040906044" evidence="1">
    <location>
        <begin position="19"/>
        <end position="274"/>
    </location>
</feature>
<dbReference type="AlphaFoldDB" id="A0A9W7SMD8"/>
<keyword evidence="3" id="KW-1185">Reference proteome</keyword>
<proteinExistence type="predicted"/>
<reference evidence="2 3" key="1">
    <citation type="journal article" date="2018" name="IMA Fungus">
        <title>IMA Genome-F 10: Nine draft genome sequences of Claviceps purpurea s.lat., including C. arundinis, C. humidiphila, and C. cf. spartinae, pseudomolecules for the pitch canker pathogen Fusarium circinatum, draft genome of Davidsoniella eucalypti, Grosmannia galeiformis, Quambalaria eucalypti, and Teratosphaeria destructans.</title>
        <authorList>
            <person name="Wingfield B.D."/>
            <person name="Liu M."/>
            <person name="Nguyen H.D."/>
            <person name="Lane F.A."/>
            <person name="Morgan S.W."/>
            <person name="De Vos L."/>
            <person name="Wilken P.M."/>
            <person name="Duong T.A."/>
            <person name="Aylward J."/>
            <person name="Coetzee M.P."/>
            <person name="Dadej K."/>
            <person name="De Beer Z.W."/>
            <person name="Findlay W."/>
            <person name="Havenga M."/>
            <person name="Kolarik M."/>
            <person name="Menzies J.G."/>
            <person name="Naidoo K."/>
            <person name="Pochopski O."/>
            <person name="Shoukouhi P."/>
            <person name="Santana Q.C."/>
            <person name="Seifert K.A."/>
            <person name="Soal N."/>
            <person name="Steenkamp E.T."/>
            <person name="Tatham C.T."/>
            <person name="van der Nest M.A."/>
            <person name="Wingfield M.J."/>
        </authorList>
    </citation>
    <scope>NUCLEOTIDE SEQUENCE [LARGE SCALE GENOMIC DNA]</scope>
    <source>
        <strain evidence="2">CMW44962</strain>
    </source>
</reference>
<organism evidence="2 3">
    <name type="scientific">Teratosphaeria destructans</name>
    <dbReference type="NCBI Taxonomy" id="418781"/>
    <lineage>
        <taxon>Eukaryota</taxon>
        <taxon>Fungi</taxon>
        <taxon>Dikarya</taxon>
        <taxon>Ascomycota</taxon>
        <taxon>Pezizomycotina</taxon>
        <taxon>Dothideomycetes</taxon>
        <taxon>Dothideomycetidae</taxon>
        <taxon>Mycosphaerellales</taxon>
        <taxon>Teratosphaeriaceae</taxon>
        <taxon>Teratosphaeria</taxon>
    </lineage>
</organism>
<evidence type="ECO:0000256" key="1">
    <source>
        <dbReference type="SAM" id="SignalP"/>
    </source>
</evidence>
<dbReference type="EMBL" id="RIBY02002178">
    <property type="protein sequence ID" value="KAH9823696.1"/>
    <property type="molecule type" value="Genomic_DNA"/>
</dbReference>
<accession>A0A9W7SMD8</accession>
<evidence type="ECO:0000313" key="2">
    <source>
        <dbReference type="EMBL" id="KAH9823696.1"/>
    </source>
</evidence>
<reference evidence="2 3" key="2">
    <citation type="journal article" date="2021" name="Curr. Genet.">
        <title>Genetic response to nitrogen starvation in the aggressive Eucalyptus foliar pathogen Teratosphaeria destructans.</title>
        <authorList>
            <person name="Havenga M."/>
            <person name="Wingfield B.D."/>
            <person name="Wingfield M.J."/>
            <person name="Dreyer L.L."/>
            <person name="Roets F."/>
            <person name="Aylward J."/>
        </authorList>
    </citation>
    <scope>NUCLEOTIDE SEQUENCE [LARGE SCALE GENOMIC DNA]</scope>
    <source>
        <strain evidence="2">CMW44962</strain>
    </source>
</reference>
<protein>
    <submittedName>
        <fullName evidence="2">Uncharacterized protein</fullName>
    </submittedName>
</protein>
<feature type="signal peptide" evidence="1">
    <location>
        <begin position="1"/>
        <end position="18"/>
    </location>
</feature>
<dbReference type="OrthoDB" id="3915950at2759"/>
<gene>
    <name evidence="2" type="ORF">Tdes44962_MAKER04548</name>
</gene>